<evidence type="ECO:0000256" key="4">
    <source>
        <dbReference type="ARBA" id="ARBA00023125"/>
    </source>
</evidence>
<dbReference type="Proteomes" id="UP001172457">
    <property type="component" value="Chromosome 6"/>
</dbReference>
<dbReference type="SMART" id="SM00717">
    <property type="entry name" value="SANT"/>
    <property type="match status" value="1"/>
</dbReference>
<feature type="domain" description="Myb-like" evidence="8">
    <location>
        <begin position="267"/>
        <end position="312"/>
    </location>
</feature>
<feature type="compositionally biased region" description="Pro residues" evidence="7">
    <location>
        <begin position="16"/>
        <end position="26"/>
    </location>
</feature>
<keyword evidence="13" id="KW-1185">Reference proteome</keyword>
<dbReference type="InterPro" id="IPR007526">
    <property type="entry name" value="SWIRM"/>
</dbReference>
<dbReference type="Gene3D" id="1.10.10.10">
    <property type="entry name" value="Winged helix-like DNA-binding domain superfamily/Winged helix DNA-binding domain"/>
    <property type="match status" value="1"/>
</dbReference>
<protein>
    <recommendedName>
        <fullName evidence="14">SWI/SNF complex subunit SWI3B</fullName>
    </recommendedName>
</protein>
<dbReference type="Pfam" id="PF00249">
    <property type="entry name" value="Myb_DNA-binding"/>
    <property type="match status" value="1"/>
</dbReference>
<feature type="compositionally biased region" description="Gly residues" evidence="7">
    <location>
        <begin position="1"/>
        <end position="11"/>
    </location>
</feature>
<evidence type="ECO:0000256" key="3">
    <source>
        <dbReference type="ARBA" id="ARBA00023015"/>
    </source>
</evidence>
<sequence length="510" mass="56370">MATTSGGGGGATTPLKPQPQPQPPNTLPELTPITQNPKLQTLDSSPNPVTPPNLPIPATDSKQPATPATGNSRPREADSDVIHVPSYSRWFSWNDIHECEVRISQNFSMGSHHLKPQRNSIVKRFRDSIIENPPTKENPTPKITFTEARKSIIGDVGSVRKVFDFLEAWGLVNYFGSPITKAQLKWEDKESKNVSAASQQNSDAGGASSAGDASVPKKKFCSSCNSLCTIACFSNIKKDTTYCARCYVRAGVNSADFKRVEISEEVKTDWTEKETLHLLEAVMHYGDDWKKVSEHVVGRSEKECVDRFIKLPFGEQFTGPPDSTDPEENVPKDTDWVDVDATPSKKMRLTPFDDASNPILAQAAFLSTLAGVEVAEAAASAAVKALTEVNTETNKEILGSSTGDARGQDSVTTNGNNNTNSLEGAYREAKLQLEKEEHDLEKTISDIAEVQAKKIHDKILRFEELELQMEREWQQLRHMQNLLFADQLTLLFHKKNGNENTEQKVKTESS</sequence>
<feature type="compositionally biased region" description="Polar residues" evidence="7">
    <location>
        <begin position="60"/>
        <end position="72"/>
    </location>
</feature>
<keyword evidence="4" id="KW-0238">DNA-binding</keyword>
<dbReference type="PROSITE" id="PS51293">
    <property type="entry name" value="SANT"/>
    <property type="match status" value="1"/>
</dbReference>
<dbReference type="InterPro" id="IPR017930">
    <property type="entry name" value="Myb_dom"/>
</dbReference>
<feature type="region of interest" description="Disordered" evidence="7">
    <location>
        <begin position="1"/>
        <end position="80"/>
    </location>
</feature>
<comment type="subcellular location">
    <subcellularLocation>
        <location evidence="1">Nucleus</location>
    </subcellularLocation>
</comment>
<dbReference type="InterPro" id="IPR001005">
    <property type="entry name" value="SANT/Myb"/>
</dbReference>
<proteinExistence type="predicted"/>
<keyword evidence="5" id="KW-0804">Transcription</keyword>
<feature type="compositionally biased region" description="Low complexity" evidence="7">
    <location>
        <begin position="195"/>
        <end position="214"/>
    </location>
</feature>
<keyword evidence="2" id="KW-0217">Developmental protein</keyword>
<evidence type="ECO:0000256" key="6">
    <source>
        <dbReference type="ARBA" id="ARBA00023242"/>
    </source>
</evidence>
<dbReference type="AlphaFoldDB" id="A0AA38T289"/>
<dbReference type="PANTHER" id="PTHR12802:SF44">
    <property type="entry name" value="SWI_SNF COMPLEX SUBUNIT SWI3B"/>
    <property type="match status" value="1"/>
</dbReference>
<dbReference type="InterPro" id="IPR032451">
    <property type="entry name" value="SMARCC_C"/>
</dbReference>
<name>A0AA38T289_9ASTR</name>
<evidence type="ECO:0000259" key="8">
    <source>
        <dbReference type="PROSITE" id="PS50090"/>
    </source>
</evidence>
<dbReference type="InterPro" id="IPR036388">
    <property type="entry name" value="WH-like_DNA-bd_sf"/>
</dbReference>
<reference evidence="12" key="1">
    <citation type="submission" date="2023-03" db="EMBL/GenBank/DDBJ databases">
        <title>Chromosome-scale reference genome and RAD-based genetic map of yellow starthistle (Centaurea solstitialis) reveal putative structural variation and QTLs associated with invader traits.</title>
        <authorList>
            <person name="Reatini B."/>
            <person name="Cang F.A."/>
            <person name="Jiang Q."/>
            <person name="Mckibben M.T.W."/>
            <person name="Barker M.S."/>
            <person name="Rieseberg L.H."/>
            <person name="Dlugosch K.M."/>
        </authorList>
    </citation>
    <scope>NUCLEOTIDE SEQUENCE</scope>
    <source>
        <strain evidence="12">CAN-66</strain>
        <tissue evidence="12">Leaf</tissue>
    </source>
</reference>
<keyword evidence="6" id="KW-0539">Nucleus</keyword>
<feature type="compositionally biased region" description="Polar residues" evidence="7">
    <location>
        <begin position="33"/>
        <end position="45"/>
    </location>
</feature>
<feature type="domain" description="HTH myb-type" evidence="11">
    <location>
        <begin position="262"/>
        <end position="315"/>
    </location>
</feature>
<dbReference type="InterPro" id="IPR017884">
    <property type="entry name" value="SANT_dom"/>
</dbReference>
<dbReference type="GO" id="GO:0003677">
    <property type="term" value="F:DNA binding"/>
    <property type="evidence" value="ECO:0007669"/>
    <property type="project" value="UniProtKB-KW"/>
</dbReference>
<accession>A0AA38T289</accession>
<dbReference type="Pfam" id="PF16495">
    <property type="entry name" value="SWIRM-assoc_1"/>
    <property type="match status" value="1"/>
</dbReference>
<dbReference type="PROSITE" id="PS50934">
    <property type="entry name" value="SWIRM"/>
    <property type="match status" value="1"/>
</dbReference>
<dbReference type="PANTHER" id="PTHR12802">
    <property type="entry name" value="SWI/SNF COMPLEX-RELATED"/>
    <property type="match status" value="1"/>
</dbReference>
<feature type="domain" description="SANT" evidence="10">
    <location>
        <begin position="265"/>
        <end position="316"/>
    </location>
</feature>
<evidence type="ECO:0000256" key="7">
    <source>
        <dbReference type="SAM" id="MobiDB-lite"/>
    </source>
</evidence>
<dbReference type="InterPro" id="IPR009057">
    <property type="entry name" value="Homeodomain-like_sf"/>
</dbReference>
<comment type="caution">
    <text evidence="12">The sequence shown here is derived from an EMBL/GenBank/DDBJ whole genome shotgun (WGS) entry which is preliminary data.</text>
</comment>
<feature type="domain" description="SWIRM" evidence="9">
    <location>
        <begin position="82"/>
        <end position="183"/>
    </location>
</feature>
<evidence type="ECO:0000256" key="5">
    <source>
        <dbReference type="ARBA" id="ARBA00023163"/>
    </source>
</evidence>
<dbReference type="SUPFAM" id="SSF46689">
    <property type="entry name" value="Homeodomain-like"/>
    <property type="match status" value="2"/>
</dbReference>
<dbReference type="Gene3D" id="1.10.10.60">
    <property type="entry name" value="Homeodomain-like"/>
    <property type="match status" value="1"/>
</dbReference>
<evidence type="ECO:0008006" key="14">
    <source>
        <dbReference type="Google" id="ProtNLM"/>
    </source>
</evidence>
<dbReference type="PROSITE" id="PS50090">
    <property type="entry name" value="MYB_LIKE"/>
    <property type="match status" value="1"/>
</dbReference>
<evidence type="ECO:0000256" key="1">
    <source>
        <dbReference type="ARBA" id="ARBA00004123"/>
    </source>
</evidence>
<feature type="region of interest" description="Disordered" evidence="7">
    <location>
        <begin position="193"/>
        <end position="214"/>
    </location>
</feature>
<feature type="region of interest" description="Disordered" evidence="7">
    <location>
        <begin position="398"/>
        <end position="420"/>
    </location>
</feature>
<dbReference type="FunFam" id="1.10.10.60:FF:000014">
    <property type="entry name" value="SWI/SNF complex subunit SMARCC2 isoform C"/>
    <property type="match status" value="1"/>
</dbReference>
<dbReference type="Pfam" id="PF04433">
    <property type="entry name" value="SWIRM"/>
    <property type="match status" value="1"/>
</dbReference>
<gene>
    <name evidence="12" type="ORF">OSB04_025858</name>
</gene>
<evidence type="ECO:0000313" key="12">
    <source>
        <dbReference type="EMBL" id="KAJ9546151.1"/>
    </source>
</evidence>
<dbReference type="PROSITE" id="PS51294">
    <property type="entry name" value="HTH_MYB"/>
    <property type="match status" value="1"/>
</dbReference>
<evidence type="ECO:0000259" key="10">
    <source>
        <dbReference type="PROSITE" id="PS51293"/>
    </source>
</evidence>
<evidence type="ECO:0000313" key="13">
    <source>
        <dbReference type="Proteomes" id="UP001172457"/>
    </source>
</evidence>
<dbReference type="GO" id="GO:0005634">
    <property type="term" value="C:nucleus"/>
    <property type="evidence" value="ECO:0007669"/>
    <property type="project" value="UniProtKB-SubCell"/>
</dbReference>
<evidence type="ECO:0000259" key="11">
    <source>
        <dbReference type="PROSITE" id="PS51294"/>
    </source>
</evidence>
<dbReference type="EMBL" id="JARYMX010000006">
    <property type="protein sequence ID" value="KAJ9546151.1"/>
    <property type="molecule type" value="Genomic_DNA"/>
</dbReference>
<evidence type="ECO:0000256" key="2">
    <source>
        <dbReference type="ARBA" id="ARBA00022473"/>
    </source>
</evidence>
<dbReference type="CDD" id="cd00167">
    <property type="entry name" value="SANT"/>
    <property type="match status" value="1"/>
</dbReference>
<keyword evidence="3" id="KW-0805">Transcription regulation</keyword>
<evidence type="ECO:0000259" key="9">
    <source>
        <dbReference type="PROSITE" id="PS50934"/>
    </source>
</evidence>
<organism evidence="12 13">
    <name type="scientific">Centaurea solstitialis</name>
    <name type="common">yellow star-thistle</name>
    <dbReference type="NCBI Taxonomy" id="347529"/>
    <lineage>
        <taxon>Eukaryota</taxon>
        <taxon>Viridiplantae</taxon>
        <taxon>Streptophyta</taxon>
        <taxon>Embryophyta</taxon>
        <taxon>Tracheophyta</taxon>
        <taxon>Spermatophyta</taxon>
        <taxon>Magnoliopsida</taxon>
        <taxon>eudicotyledons</taxon>
        <taxon>Gunneridae</taxon>
        <taxon>Pentapetalae</taxon>
        <taxon>asterids</taxon>
        <taxon>campanulids</taxon>
        <taxon>Asterales</taxon>
        <taxon>Asteraceae</taxon>
        <taxon>Carduoideae</taxon>
        <taxon>Cardueae</taxon>
        <taxon>Centaureinae</taxon>
        <taxon>Centaurea</taxon>
    </lineage>
</organism>